<dbReference type="OrthoDB" id="3967at2759"/>
<keyword evidence="5" id="KW-0418">Kinase</keyword>
<dbReference type="PANTHER" id="PTHR24058:SF103">
    <property type="entry name" value="SERINE_THREONINE-PROTEIN KINASE PRP4 HOMOLOG"/>
    <property type="match status" value="1"/>
</dbReference>
<accession>A0A183ICQ5</accession>
<dbReference type="Gene3D" id="1.10.510.10">
    <property type="entry name" value="Transferase(Phosphotransferase) domain 1"/>
    <property type="match status" value="1"/>
</dbReference>
<name>A0A183ICQ5_9BILA</name>
<dbReference type="PROSITE" id="PS50011">
    <property type="entry name" value="PROTEIN_KINASE_DOM"/>
    <property type="match status" value="1"/>
</dbReference>
<evidence type="ECO:0000256" key="4">
    <source>
        <dbReference type="ARBA" id="ARBA00022741"/>
    </source>
</evidence>
<dbReference type="EMBL" id="UZAM01006814">
    <property type="protein sequence ID" value="VDO94233.1"/>
    <property type="molecule type" value="Genomic_DNA"/>
</dbReference>
<evidence type="ECO:0000313" key="11">
    <source>
        <dbReference type="WBParaSite" id="SBAD_0000145801-mRNA-1"/>
    </source>
</evidence>
<proteinExistence type="inferred from homology"/>
<keyword evidence="3" id="KW-0808">Transferase</keyword>
<organism evidence="11">
    <name type="scientific">Soboliphyme baturini</name>
    <dbReference type="NCBI Taxonomy" id="241478"/>
    <lineage>
        <taxon>Eukaryota</taxon>
        <taxon>Metazoa</taxon>
        <taxon>Ecdysozoa</taxon>
        <taxon>Nematoda</taxon>
        <taxon>Enoplea</taxon>
        <taxon>Dorylaimia</taxon>
        <taxon>Dioctophymatida</taxon>
        <taxon>Dioctophymatoidea</taxon>
        <taxon>Soboliphymatidae</taxon>
        <taxon>Soboliphyme</taxon>
    </lineage>
</organism>
<dbReference type="Gene3D" id="3.30.200.20">
    <property type="entry name" value="Phosphorylase Kinase, domain 1"/>
    <property type="match status" value="1"/>
</dbReference>
<keyword evidence="4" id="KW-0547">Nucleotide-binding</keyword>
<dbReference type="GO" id="GO:0004674">
    <property type="term" value="F:protein serine/threonine kinase activity"/>
    <property type="evidence" value="ECO:0007669"/>
    <property type="project" value="UniProtKB-KW"/>
</dbReference>
<evidence type="ECO:0000313" key="10">
    <source>
        <dbReference type="Proteomes" id="UP000270296"/>
    </source>
</evidence>
<evidence type="ECO:0000256" key="7">
    <source>
        <dbReference type="ARBA" id="ARBA00023596"/>
    </source>
</evidence>
<dbReference type="EC" id="2.7.11.1" evidence="1"/>
<dbReference type="SUPFAM" id="SSF56112">
    <property type="entry name" value="Protein kinase-like (PK-like)"/>
    <property type="match status" value="1"/>
</dbReference>
<dbReference type="PROSITE" id="PS00108">
    <property type="entry name" value="PROTEIN_KINASE_ST"/>
    <property type="match status" value="1"/>
</dbReference>
<dbReference type="GO" id="GO:0005524">
    <property type="term" value="F:ATP binding"/>
    <property type="evidence" value="ECO:0007669"/>
    <property type="project" value="UniProtKB-KW"/>
</dbReference>
<dbReference type="InterPro" id="IPR000719">
    <property type="entry name" value="Prot_kinase_dom"/>
</dbReference>
<dbReference type="InterPro" id="IPR050494">
    <property type="entry name" value="Ser_Thr_dual-spec_kinase"/>
</dbReference>
<evidence type="ECO:0000313" key="9">
    <source>
        <dbReference type="EMBL" id="VDO94233.1"/>
    </source>
</evidence>
<dbReference type="PANTHER" id="PTHR24058">
    <property type="entry name" value="DUAL SPECIFICITY PROTEIN KINASE"/>
    <property type="match status" value="1"/>
</dbReference>
<dbReference type="AlphaFoldDB" id="A0A183ICQ5"/>
<reference evidence="9 10" key="2">
    <citation type="submission" date="2018-11" db="EMBL/GenBank/DDBJ databases">
        <authorList>
            <consortium name="Pathogen Informatics"/>
        </authorList>
    </citation>
    <scope>NUCLEOTIDE SEQUENCE [LARGE SCALE GENOMIC DNA]</scope>
</reference>
<sequence length="363" mass="41591">MLDPVKSKTRTFDMFLHPLPEEFAPINTTENPHLTDNWDDVEGYYRIRIGEVIDGRYLVYGYTGQGVFGNVVRARDQARGNLEIAVKIIRNNELMYILIVSTKPACVNSNTTAFGFIATFSISSTCVFMNLREVLRKYGKDVGLHIKAVRSYTHQIFMALKLLKKCNILHGDIKPDNILINESKLVLKLCDFGSACHVADAELAPYLISRFYRAPEIMLGLPYDFNIDLWSAGVTIYEMYTGKIMFPGKSNNQMLKFIMDFKGKFPNKLVRKGQFKDQHFDSNCNFLYHEVDKVTQREKVTVLSIIQPARDLLSELTGVQHLDENAFKKVVRLKDLLDKILILDPGKRIPLNDAIRHSFIVDR</sequence>
<evidence type="ECO:0000256" key="6">
    <source>
        <dbReference type="ARBA" id="ARBA00022840"/>
    </source>
</evidence>
<evidence type="ECO:0000259" key="8">
    <source>
        <dbReference type="PROSITE" id="PS50011"/>
    </source>
</evidence>
<keyword evidence="6" id="KW-0067">ATP-binding</keyword>
<protein>
    <recommendedName>
        <fullName evidence="1">non-specific serine/threonine protein kinase</fullName>
        <ecNumber evidence="1">2.7.11.1</ecNumber>
    </recommendedName>
</protein>
<keyword evidence="10" id="KW-1185">Reference proteome</keyword>
<keyword evidence="2" id="KW-0723">Serine/threonine-protein kinase</keyword>
<feature type="domain" description="Protein kinase" evidence="8">
    <location>
        <begin position="57"/>
        <end position="360"/>
    </location>
</feature>
<reference evidence="11" key="1">
    <citation type="submission" date="2016-06" db="UniProtKB">
        <authorList>
            <consortium name="WormBaseParasite"/>
        </authorList>
    </citation>
    <scope>IDENTIFICATION</scope>
</reference>
<dbReference type="FunFam" id="1.10.510.10:FF:000078">
    <property type="entry name" value="Serine/threonine-protein kinase PRP4 homolog"/>
    <property type="match status" value="1"/>
</dbReference>
<gene>
    <name evidence="9" type="ORF">SBAD_LOCUS1399</name>
</gene>
<evidence type="ECO:0000256" key="3">
    <source>
        <dbReference type="ARBA" id="ARBA00022679"/>
    </source>
</evidence>
<dbReference type="SMART" id="SM00220">
    <property type="entry name" value="S_TKc"/>
    <property type="match status" value="1"/>
</dbReference>
<evidence type="ECO:0000256" key="5">
    <source>
        <dbReference type="ARBA" id="ARBA00022777"/>
    </source>
</evidence>
<comment type="similarity">
    <text evidence="7">Belongs to the protein kinase superfamily. CMGC Ser/Thr protein kinase family.</text>
</comment>
<dbReference type="InterPro" id="IPR008271">
    <property type="entry name" value="Ser/Thr_kinase_AS"/>
</dbReference>
<dbReference type="Pfam" id="PF00069">
    <property type="entry name" value="Pkinase"/>
    <property type="match status" value="1"/>
</dbReference>
<dbReference type="Proteomes" id="UP000270296">
    <property type="component" value="Unassembled WGS sequence"/>
</dbReference>
<evidence type="ECO:0000256" key="2">
    <source>
        <dbReference type="ARBA" id="ARBA00022527"/>
    </source>
</evidence>
<dbReference type="InterPro" id="IPR011009">
    <property type="entry name" value="Kinase-like_dom_sf"/>
</dbReference>
<evidence type="ECO:0000256" key="1">
    <source>
        <dbReference type="ARBA" id="ARBA00012513"/>
    </source>
</evidence>
<dbReference type="WBParaSite" id="SBAD_0000145801-mRNA-1">
    <property type="protein sequence ID" value="SBAD_0000145801-mRNA-1"/>
    <property type="gene ID" value="SBAD_0000145801"/>
</dbReference>